<feature type="compositionally biased region" description="Basic and acidic residues" evidence="1">
    <location>
        <begin position="24"/>
        <end position="37"/>
    </location>
</feature>
<feature type="compositionally biased region" description="Low complexity" evidence="1">
    <location>
        <begin position="231"/>
        <end position="241"/>
    </location>
</feature>
<evidence type="ECO:0000313" key="2">
    <source>
        <dbReference type="EMBL" id="EAU82706.1"/>
    </source>
</evidence>
<reference evidence="2 3" key="1">
    <citation type="journal article" date="2010" name="Proc. Natl. Acad. Sci. U.S.A.">
        <title>Insights into evolution of multicellular fungi from the assembled chromosomes of the mushroom Coprinopsis cinerea (Coprinus cinereus).</title>
        <authorList>
            <person name="Stajich J.E."/>
            <person name="Wilke S.K."/>
            <person name="Ahren D."/>
            <person name="Au C.H."/>
            <person name="Birren B.W."/>
            <person name="Borodovsky M."/>
            <person name="Burns C."/>
            <person name="Canback B."/>
            <person name="Casselton L.A."/>
            <person name="Cheng C.K."/>
            <person name="Deng J."/>
            <person name="Dietrich F.S."/>
            <person name="Fargo D.C."/>
            <person name="Farman M.L."/>
            <person name="Gathman A.C."/>
            <person name="Goldberg J."/>
            <person name="Guigo R."/>
            <person name="Hoegger P.J."/>
            <person name="Hooker J.B."/>
            <person name="Huggins A."/>
            <person name="James T.Y."/>
            <person name="Kamada T."/>
            <person name="Kilaru S."/>
            <person name="Kodira C."/>
            <person name="Kues U."/>
            <person name="Kupfer D."/>
            <person name="Kwan H.S."/>
            <person name="Lomsadze A."/>
            <person name="Li W."/>
            <person name="Lilly W.W."/>
            <person name="Ma L.J."/>
            <person name="Mackey A.J."/>
            <person name="Manning G."/>
            <person name="Martin F."/>
            <person name="Muraguchi H."/>
            <person name="Natvig D.O."/>
            <person name="Palmerini H."/>
            <person name="Ramesh M.A."/>
            <person name="Rehmeyer C.J."/>
            <person name="Roe B.A."/>
            <person name="Shenoy N."/>
            <person name="Stanke M."/>
            <person name="Ter-Hovhannisyan V."/>
            <person name="Tunlid A."/>
            <person name="Velagapudi R."/>
            <person name="Vision T.J."/>
            <person name="Zeng Q."/>
            <person name="Zolan M.E."/>
            <person name="Pukkila P.J."/>
        </authorList>
    </citation>
    <scope>NUCLEOTIDE SEQUENCE [LARGE SCALE GENOMIC DNA]</scope>
    <source>
        <strain evidence="3">Okayama-7 / 130 / ATCC MYA-4618 / FGSC 9003</strain>
    </source>
</reference>
<feature type="compositionally biased region" description="Basic residues" evidence="1">
    <location>
        <begin position="12"/>
        <end position="23"/>
    </location>
</feature>
<feature type="compositionally biased region" description="Polar residues" evidence="1">
    <location>
        <begin position="253"/>
        <end position="266"/>
    </location>
</feature>
<evidence type="ECO:0000313" key="3">
    <source>
        <dbReference type="Proteomes" id="UP000001861"/>
    </source>
</evidence>
<dbReference type="RefSeq" id="XP_001839137.1">
    <property type="nucleotide sequence ID" value="XM_001839085.1"/>
</dbReference>
<feature type="region of interest" description="Disordered" evidence="1">
    <location>
        <begin position="1"/>
        <end position="41"/>
    </location>
</feature>
<keyword evidence="3" id="KW-1185">Reference proteome</keyword>
<comment type="caution">
    <text evidence="2">The sequence shown here is derived from an EMBL/GenBank/DDBJ whole genome shotgun (WGS) entry which is preliminary data.</text>
</comment>
<name>A8P6D9_COPC7</name>
<protein>
    <submittedName>
        <fullName evidence="2">Uncharacterized protein</fullName>
    </submittedName>
</protein>
<dbReference type="AlphaFoldDB" id="A8P6D9"/>
<feature type="region of interest" description="Disordered" evidence="1">
    <location>
        <begin position="76"/>
        <end position="113"/>
    </location>
</feature>
<dbReference type="VEuPathDB" id="FungiDB:CC1G_08863"/>
<proteinExistence type="predicted"/>
<dbReference type="Proteomes" id="UP000001861">
    <property type="component" value="Unassembled WGS sequence"/>
</dbReference>
<dbReference type="InParanoid" id="A8P6D9"/>
<feature type="compositionally biased region" description="Low complexity" evidence="1">
    <location>
        <begin position="197"/>
        <end position="222"/>
    </location>
</feature>
<dbReference type="EMBL" id="AACS02000005">
    <property type="protein sequence ID" value="EAU82706.1"/>
    <property type="molecule type" value="Genomic_DNA"/>
</dbReference>
<feature type="region of interest" description="Disordered" evidence="1">
    <location>
        <begin position="192"/>
        <end position="291"/>
    </location>
</feature>
<feature type="compositionally biased region" description="Low complexity" evidence="1">
    <location>
        <begin position="276"/>
        <end position="289"/>
    </location>
</feature>
<gene>
    <name evidence="2" type="ORF">CC1G_08863</name>
</gene>
<evidence type="ECO:0000256" key="1">
    <source>
        <dbReference type="SAM" id="MobiDB-lite"/>
    </source>
</evidence>
<sequence>MPPVRPDAQSKPKSKRSRKARNKKVPDRFDQGMRDMVEQGLWGQRLCPEGVEASPDTQPTCGTFELNNMVGAVESYTWSPPSSSVSQSRATSRSTSARSSRSNSPNTTMETEPQAPALHDVANMGGDPSLAPLYCHAPYYSPNPLPYPIIASNQFSGRSSAAAGFPLHENMGAQPSLADPWHIHVLLSSLQQMSDGAHPSHPNSSSASDSTHSLGYSGDYYVSPPPPSPSGFPYSSNNSANPTPPPHPYPFDFQSQPTQYQYTNNSHPDESESRWSPTSLNTASSSSDSECWPFTRGHTSIQNAQDTIPRVAVADPQAVDFIMHFNCNSASGSANRTQY</sequence>
<feature type="compositionally biased region" description="Low complexity" evidence="1">
    <location>
        <begin position="79"/>
        <end position="108"/>
    </location>
</feature>
<organism evidence="2 3">
    <name type="scientific">Coprinopsis cinerea (strain Okayama-7 / 130 / ATCC MYA-4618 / FGSC 9003)</name>
    <name type="common">Inky cap fungus</name>
    <name type="synonym">Hormographiella aspergillata</name>
    <dbReference type="NCBI Taxonomy" id="240176"/>
    <lineage>
        <taxon>Eukaryota</taxon>
        <taxon>Fungi</taxon>
        <taxon>Dikarya</taxon>
        <taxon>Basidiomycota</taxon>
        <taxon>Agaricomycotina</taxon>
        <taxon>Agaricomycetes</taxon>
        <taxon>Agaricomycetidae</taxon>
        <taxon>Agaricales</taxon>
        <taxon>Agaricineae</taxon>
        <taxon>Psathyrellaceae</taxon>
        <taxon>Coprinopsis</taxon>
    </lineage>
</organism>
<accession>A8P6D9</accession>
<dbReference type="GeneID" id="6015744"/>
<dbReference type="KEGG" id="cci:CC1G_08863"/>